<dbReference type="GO" id="GO:0044550">
    <property type="term" value="P:secondary metabolite biosynthetic process"/>
    <property type="evidence" value="ECO:0007669"/>
    <property type="project" value="TreeGrafter"/>
</dbReference>
<dbReference type="GO" id="GO:0043041">
    <property type="term" value="P:amino acid activation for nonribosomal peptide biosynthetic process"/>
    <property type="evidence" value="ECO:0007669"/>
    <property type="project" value="TreeGrafter"/>
</dbReference>
<dbReference type="Gene3D" id="3.40.50.12780">
    <property type="entry name" value="N-terminal domain of ligase-like"/>
    <property type="match status" value="1"/>
</dbReference>
<evidence type="ECO:0000313" key="3">
    <source>
        <dbReference type="Proteomes" id="UP000677913"/>
    </source>
</evidence>
<sequence length="246" mass="26410">MFIRFTDRVDGPPVGVIRAQRIKPYGAQEEAVGELSSLPEAEWALLTACAGPDWEDLLLEASIPQLIAEQVCIDPDAVAVAFDGHELTYGQLWSRAGTVAAKLRLTGVRRGHPVGLCCESSIELVIGMLGILRSGGAYVPLDPSYSAERLNLMRQEIGLRVIVAQAGIELPGGPYRPALLRTVIVDCDPAMLTDLETAGLFEDDPWAAGPDDLAYLSYPSGPGTAPAIMASHRNVLSLLDTTRRYG</sequence>
<dbReference type="EMBL" id="JAGSXH010000034">
    <property type="protein sequence ID" value="MBS2963779.1"/>
    <property type="molecule type" value="Genomic_DNA"/>
</dbReference>
<dbReference type="InterPro" id="IPR000873">
    <property type="entry name" value="AMP-dep_synth/lig_dom"/>
</dbReference>
<accession>A0A8J7WPS3</accession>
<dbReference type="PANTHER" id="PTHR45527">
    <property type="entry name" value="NONRIBOSOMAL PEPTIDE SYNTHETASE"/>
    <property type="match status" value="1"/>
</dbReference>
<dbReference type="RefSeq" id="WP_211467785.1">
    <property type="nucleotide sequence ID" value="NZ_JAGSXH010000034.1"/>
</dbReference>
<evidence type="ECO:0000313" key="2">
    <source>
        <dbReference type="EMBL" id="MBS2963779.1"/>
    </source>
</evidence>
<comment type="caution">
    <text evidence="2">The sequence shown here is derived from an EMBL/GenBank/DDBJ whole genome shotgun (WGS) entry which is preliminary data.</text>
</comment>
<organism evidence="2 3">
    <name type="scientific">Actinocrinis puniceicyclus</name>
    <dbReference type="NCBI Taxonomy" id="977794"/>
    <lineage>
        <taxon>Bacteria</taxon>
        <taxon>Bacillati</taxon>
        <taxon>Actinomycetota</taxon>
        <taxon>Actinomycetes</taxon>
        <taxon>Catenulisporales</taxon>
        <taxon>Actinospicaceae</taxon>
        <taxon>Actinocrinis</taxon>
    </lineage>
</organism>
<dbReference type="PANTHER" id="PTHR45527:SF1">
    <property type="entry name" value="FATTY ACID SYNTHASE"/>
    <property type="match status" value="1"/>
</dbReference>
<dbReference type="AlphaFoldDB" id="A0A8J7WPS3"/>
<dbReference type="Proteomes" id="UP000677913">
    <property type="component" value="Unassembled WGS sequence"/>
</dbReference>
<feature type="domain" description="AMP-dependent synthetase/ligase" evidence="1">
    <location>
        <begin position="73"/>
        <end position="241"/>
    </location>
</feature>
<dbReference type="Pfam" id="PF00501">
    <property type="entry name" value="AMP-binding"/>
    <property type="match status" value="1"/>
</dbReference>
<reference evidence="2" key="1">
    <citation type="submission" date="2021-04" db="EMBL/GenBank/DDBJ databases">
        <title>Genome based classification of Actinospica acidithermotolerans sp. nov., an actinobacterium isolated from an Indonesian hot spring.</title>
        <authorList>
            <person name="Kusuma A.B."/>
            <person name="Putra K.E."/>
            <person name="Nafisah S."/>
            <person name="Loh J."/>
            <person name="Nouioui I."/>
            <person name="Goodfellow M."/>
        </authorList>
    </citation>
    <scope>NUCLEOTIDE SEQUENCE</scope>
    <source>
        <strain evidence="2">DSM 45618</strain>
    </source>
</reference>
<dbReference type="InterPro" id="IPR042099">
    <property type="entry name" value="ANL_N_sf"/>
</dbReference>
<dbReference type="GO" id="GO:0005737">
    <property type="term" value="C:cytoplasm"/>
    <property type="evidence" value="ECO:0007669"/>
    <property type="project" value="TreeGrafter"/>
</dbReference>
<proteinExistence type="predicted"/>
<keyword evidence="3" id="KW-1185">Reference proteome</keyword>
<name>A0A8J7WPS3_9ACTN</name>
<dbReference type="SUPFAM" id="SSF56801">
    <property type="entry name" value="Acetyl-CoA synthetase-like"/>
    <property type="match status" value="1"/>
</dbReference>
<protein>
    <submittedName>
        <fullName evidence="2">AMP-binding protein</fullName>
    </submittedName>
</protein>
<evidence type="ECO:0000259" key="1">
    <source>
        <dbReference type="Pfam" id="PF00501"/>
    </source>
</evidence>
<dbReference type="GO" id="GO:0031177">
    <property type="term" value="F:phosphopantetheine binding"/>
    <property type="evidence" value="ECO:0007669"/>
    <property type="project" value="TreeGrafter"/>
</dbReference>
<gene>
    <name evidence="2" type="ORF">KGA66_12015</name>
</gene>